<proteinExistence type="predicted"/>
<name>A4TV83_9PROT</name>
<protein>
    <submittedName>
        <fullName evidence="1">Uncharacterized protein</fullName>
    </submittedName>
</protein>
<organism evidence="1">
    <name type="scientific">Magnetospirillum gryphiswaldense</name>
    <dbReference type="NCBI Taxonomy" id="55518"/>
    <lineage>
        <taxon>Bacteria</taxon>
        <taxon>Pseudomonadati</taxon>
        <taxon>Pseudomonadota</taxon>
        <taxon>Alphaproteobacteria</taxon>
        <taxon>Rhodospirillales</taxon>
        <taxon>Rhodospirillaceae</taxon>
        <taxon>Magnetospirillum</taxon>
    </lineage>
</organism>
<gene>
    <name evidence="1" type="ORF">MGR_0956</name>
</gene>
<accession>A4TV83</accession>
<sequence>MSGLVGNGVLICRTPYSHDDVANSRHFRHAAFHRWNDEAPCVT</sequence>
<evidence type="ECO:0000313" key="1">
    <source>
        <dbReference type="EMBL" id="CAM74540.1"/>
    </source>
</evidence>
<dbReference type="EMBL" id="CU459003">
    <property type="protein sequence ID" value="CAM74540.1"/>
    <property type="molecule type" value="Genomic_DNA"/>
</dbReference>
<dbReference type="AlphaFoldDB" id="A4TV83"/>
<reference evidence="1" key="1">
    <citation type="journal article" date="2007" name="J. Bacteriol.">
        <title>Comparative genome analysis of four magnetotactic bacteria reveals a complex set of group-specific genes implicated in magnetosome biomineralization and function.</title>
        <authorList>
            <person name="Richter M."/>
            <person name="Kube M."/>
            <person name="Bazylinski D.A."/>
            <person name="Lombardot T."/>
            <person name="Gloeckner F.O."/>
            <person name="Reinhardt R."/>
            <person name="Schueler D."/>
        </authorList>
    </citation>
    <scope>NUCLEOTIDE SEQUENCE</scope>
    <source>
        <strain evidence="1">MSR-1</strain>
    </source>
</reference>